<feature type="domain" description="Nudix hydrolase" evidence="3">
    <location>
        <begin position="22"/>
        <end position="146"/>
    </location>
</feature>
<dbReference type="InterPro" id="IPR015797">
    <property type="entry name" value="NUDIX_hydrolase-like_dom_sf"/>
</dbReference>
<evidence type="ECO:0000256" key="2">
    <source>
        <dbReference type="ARBA" id="ARBA00022801"/>
    </source>
</evidence>
<dbReference type="Proteomes" id="UP000282170">
    <property type="component" value="Chromosome"/>
</dbReference>
<dbReference type="Pfam" id="PF00293">
    <property type="entry name" value="NUDIX"/>
    <property type="match status" value="1"/>
</dbReference>
<keyword evidence="2 4" id="KW-0378">Hydrolase</keyword>
<dbReference type="SUPFAM" id="SSF55811">
    <property type="entry name" value="Nudix"/>
    <property type="match status" value="1"/>
</dbReference>
<reference evidence="4 5" key="1">
    <citation type="submission" date="2017-09" db="EMBL/GenBank/DDBJ databases">
        <authorList>
            <person name="Zhang H."/>
            <person name="Hu S."/>
            <person name="Xu J."/>
            <person name="He Z."/>
        </authorList>
    </citation>
    <scope>NUCLEOTIDE SEQUENCE [LARGE SCALE GENOMIC DNA]</scope>
    <source>
        <strain evidence="4 5">TXX3120</strain>
    </source>
</reference>
<protein>
    <submittedName>
        <fullName evidence="4">NUDIX hydrolase</fullName>
    </submittedName>
</protein>
<dbReference type="AlphaFoldDB" id="A0A494UVU8"/>
<dbReference type="InterPro" id="IPR000086">
    <property type="entry name" value="NUDIX_hydrolase_dom"/>
</dbReference>
<evidence type="ECO:0000259" key="3">
    <source>
        <dbReference type="PROSITE" id="PS51462"/>
    </source>
</evidence>
<keyword evidence="5" id="KW-1185">Reference proteome</keyword>
<dbReference type="RefSeq" id="WP_121545088.1">
    <property type="nucleotide sequence ID" value="NZ_CP023407.1"/>
</dbReference>
<dbReference type="PROSITE" id="PS51462">
    <property type="entry name" value="NUDIX"/>
    <property type="match status" value="1"/>
</dbReference>
<dbReference type="GeneID" id="93882141"/>
<dbReference type="PANTHER" id="PTHR43046">
    <property type="entry name" value="GDP-MANNOSE MANNOSYL HYDROLASE"/>
    <property type="match status" value="1"/>
</dbReference>
<dbReference type="Gene3D" id="3.90.79.10">
    <property type="entry name" value="Nucleoside Triphosphate Pyrophosphohydrolase"/>
    <property type="match status" value="1"/>
</dbReference>
<dbReference type="PROSITE" id="PS00893">
    <property type="entry name" value="NUDIX_BOX"/>
    <property type="match status" value="1"/>
</dbReference>
<evidence type="ECO:0000313" key="4">
    <source>
        <dbReference type="EMBL" id="AYL34829.1"/>
    </source>
</evidence>
<dbReference type="InterPro" id="IPR020084">
    <property type="entry name" value="NUDIX_hydrolase_CS"/>
</dbReference>
<dbReference type="KEGG" id="sfug:CNQ36_04955"/>
<evidence type="ECO:0000256" key="1">
    <source>
        <dbReference type="ARBA" id="ARBA00001946"/>
    </source>
</evidence>
<gene>
    <name evidence="4" type="ORF">CNQ36_04955</name>
</gene>
<organism evidence="4 5">
    <name type="scientific">Streptomyces fungicidicus</name>
    <dbReference type="NCBI Taxonomy" id="68203"/>
    <lineage>
        <taxon>Bacteria</taxon>
        <taxon>Bacillati</taxon>
        <taxon>Actinomycetota</taxon>
        <taxon>Actinomycetes</taxon>
        <taxon>Kitasatosporales</taxon>
        <taxon>Streptomycetaceae</taxon>
        <taxon>Streptomyces</taxon>
    </lineage>
</organism>
<sequence>MTFTVDTSRGFVVCGRGCRHWGPHGAAGLLLVDGSRVLLQQRAPHVHHGGTWSLPGGALHEGETARRGAHREASEELGGLPRIRHHTIHTNDHGGWAYHTVIADTLEPFTPGRGDGEGARADWLTPGQVAGLALLPDFADTWGEIAALIGGRR</sequence>
<name>A0A494UVU8_9ACTN</name>
<dbReference type="PANTHER" id="PTHR43046:SF2">
    <property type="entry name" value="8-OXO-DGTP DIPHOSPHATASE-RELATED"/>
    <property type="match status" value="1"/>
</dbReference>
<dbReference type="EMBL" id="CP023407">
    <property type="protein sequence ID" value="AYL34829.1"/>
    <property type="molecule type" value="Genomic_DNA"/>
</dbReference>
<dbReference type="GO" id="GO:0016787">
    <property type="term" value="F:hydrolase activity"/>
    <property type="evidence" value="ECO:0007669"/>
    <property type="project" value="UniProtKB-KW"/>
</dbReference>
<comment type="cofactor">
    <cofactor evidence="1">
        <name>Mg(2+)</name>
        <dbReference type="ChEBI" id="CHEBI:18420"/>
    </cofactor>
</comment>
<evidence type="ECO:0000313" key="5">
    <source>
        <dbReference type="Proteomes" id="UP000282170"/>
    </source>
</evidence>
<accession>A0A494UVU8</accession>
<proteinExistence type="predicted"/>